<reference evidence="2 3" key="1">
    <citation type="submission" date="2016-06" db="EMBL/GenBank/DDBJ databases">
        <title>Evolution of pathogenesis and genome organization in the Tremellales.</title>
        <authorList>
            <person name="Cuomo C."/>
            <person name="Litvintseva A."/>
            <person name="Heitman J."/>
            <person name="Chen Y."/>
            <person name="Sun S."/>
            <person name="Springer D."/>
            <person name="Dromer F."/>
            <person name="Young S."/>
            <person name="Zeng Q."/>
            <person name="Chapman S."/>
            <person name="Gujja S."/>
            <person name="Saif S."/>
            <person name="Birren B."/>
        </authorList>
    </citation>
    <scope>NUCLEOTIDE SEQUENCE [LARGE SCALE GENOMIC DNA]</scope>
    <source>
        <strain evidence="2 3">ATCC 28783</strain>
    </source>
</reference>
<gene>
    <name evidence="2" type="ORF">M231_04919</name>
</gene>
<evidence type="ECO:0000256" key="1">
    <source>
        <dbReference type="SAM" id="MobiDB-lite"/>
    </source>
</evidence>
<protein>
    <submittedName>
        <fullName evidence="2">Uncharacterized protein</fullName>
    </submittedName>
</protein>
<dbReference type="Proteomes" id="UP000289152">
    <property type="component" value="Unassembled WGS sequence"/>
</dbReference>
<sequence>MSNNEVVKGRSPRSYWHTQGSTLQPVIITVGLPSAVAPPVAAPSIVAPPVAISPAAAPTLLSPGQQEVRPAPVGPSQTPGRSATVVEIDDDDEEMDGVNSDKDMDDVDDDEGTGDADDDEGMGDVDEETFDIDRGDEELFEDRDDWVAELAALTVRVVKGYPELRVMMLGSNGKKRVAYMAKLSQVKSEKHRRSASAHNKVPPPSAKRVKGTPQSLSDLEEMSPPTPHETGSACKLSLREQERLWKLFAAERERWEIASVEDSCDRCRRKIIKYRRKDWPCLRPVKPHNWGSCCASCTSGPCSFWPPNSAWDIPPRASAPLGPPYTPSTAVRSRLPTVQDRDYPSRSSSANFSSPGPTSPSPAVRRFSPSPVARPSCLPATPSAPSCCTPRRAPSTALQPPTPVAGPSCRVYREYTSAFSVPSCI</sequence>
<feature type="region of interest" description="Disordered" evidence="1">
    <location>
        <begin position="187"/>
        <end position="233"/>
    </location>
</feature>
<feature type="compositionally biased region" description="Acidic residues" evidence="1">
    <location>
        <begin position="87"/>
        <end position="96"/>
    </location>
</feature>
<organism evidence="2 3">
    <name type="scientific">Tremella mesenterica</name>
    <name type="common">Jelly fungus</name>
    <dbReference type="NCBI Taxonomy" id="5217"/>
    <lineage>
        <taxon>Eukaryota</taxon>
        <taxon>Fungi</taxon>
        <taxon>Dikarya</taxon>
        <taxon>Basidiomycota</taxon>
        <taxon>Agaricomycotina</taxon>
        <taxon>Tremellomycetes</taxon>
        <taxon>Tremellales</taxon>
        <taxon>Tremellaceae</taxon>
        <taxon>Tremella</taxon>
    </lineage>
</organism>
<dbReference type="AlphaFoldDB" id="A0A4Q1BJE9"/>
<feature type="region of interest" description="Disordered" evidence="1">
    <location>
        <begin position="1"/>
        <end position="20"/>
    </location>
</feature>
<accession>A0A4Q1BJE9</accession>
<feature type="compositionally biased region" description="Low complexity" evidence="1">
    <location>
        <begin position="345"/>
        <end position="356"/>
    </location>
</feature>
<feature type="region of interest" description="Disordered" evidence="1">
    <location>
        <begin position="56"/>
        <end position="137"/>
    </location>
</feature>
<comment type="caution">
    <text evidence="2">The sequence shown here is derived from an EMBL/GenBank/DDBJ whole genome shotgun (WGS) entry which is preliminary data.</text>
</comment>
<feature type="compositionally biased region" description="Acidic residues" evidence="1">
    <location>
        <begin position="103"/>
        <end position="137"/>
    </location>
</feature>
<proteinExistence type="predicted"/>
<name>A0A4Q1BJE9_TREME</name>
<evidence type="ECO:0000313" key="3">
    <source>
        <dbReference type="Proteomes" id="UP000289152"/>
    </source>
</evidence>
<evidence type="ECO:0000313" key="2">
    <source>
        <dbReference type="EMBL" id="RXK37829.1"/>
    </source>
</evidence>
<feature type="region of interest" description="Disordered" evidence="1">
    <location>
        <begin position="381"/>
        <end position="406"/>
    </location>
</feature>
<keyword evidence="3" id="KW-1185">Reference proteome</keyword>
<dbReference type="VEuPathDB" id="FungiDB:TREMEDRAFT_60688"/>
<feature type="region of interest" description="Disordered" evidence="1">
    <location>
        <begin position="315"/>
        <end position="366"/>
    </location>
</feature>
<dbReference type="InParanoid" id="A0A4Q1BJE9"/>
<dbReference type="EMBL" id="SDIL01000059">
    <property type="protein sequence ID" value="RXK37829.1"/>
    <property type="molecule type" value="Genomic_DNA"/>
</dbReference>